<evidence type="ECO:0000313" key="8">
    <source>
        <dbReference type="Proteomes" id="UP000293300"/>
    </source>
</evidence>
<feature type="transmembrane region" description="Helical" evidence="5">
    <location>
        <begin position="147"/>
        <end position="167"/>
    </location>
</feature>
<sequence length="414" mass="45444">MRTFTRQEKFKILFSFPVIIAALGYFVDIYDLLLFGIVRIPSLNDMNMDADKVGTMIINYQMMGLVLGGIIWGIYGDKKGRLSVLFGSILVYSLANIACGFLPQIPFGDKAIIYAWLRFIAGVGLAGELGAGITLVSETLPKELRAIGTSIVAGFGVLGAVVAQFTVELAGSWTTAYIIGGALGLALLVLRISVAESNIFKSVKENATVKRGNFFSFFTNKTLFLKYMRCILIGVPIWYCIGILVFMANQFAPEMGITSINPGKAIMWTYIATSVSDFSSGWFSHVLASRKKAILYMLLFTFLGVALLLFSGKKSENMYYFYCAWIGFGAGFWAMFVTVAAEQFGTNLRSTATTSVPNMVRGSVPVMLIGFDYLKQTHSVINSAAIIGMIAFSLGIYATLTIKETHNREMDFVE</sequence>
<dbReference type="Pfam" id="PF07690">
    <property type="entry name" value="MFS_1"/>
    <property type="match status" value="1"/>
</dbReference>
<evidence type="ECO:0000256" key="5">
    <source>
        <dbReference type="SAM" id="Phobius"/>
    </source>
</evidence>
<feature type="transmembrane region" description="Helical" evidence="5">
    <location>
        <begin position="380"/>
        <end position="400"/>
    </location>
</feature>
<dbReference type="Proteomes" id="UP000293300">
    <property type="component" value="Unassembled WGS sequence"/>
</dbReference>
<dbReference type="InterPro" id="IPR020846">
    <property type="entry name" value="MFS_dom"/>
</dbReference>
<dbReference type="GO" id="GO:0046943">
    <property type="term" value="F:carboxylic acid transmembrane transporter activity"/>
    <property type="evidence" value="ECO:0007669"/>
    <property type="project" value="TreeGrafter"/>
</dbReference>
<evidence type="ECO:0000256" key="4">
    <source>
        <dbReference type="ARBA" id="ARBA00023136"/>
    </source>
</evidence>
<dbReference type="GO" id="GO:0005886">
    <property type="term" value="C:plasma membrane"/>
    <property type="evidence" value="ECO:0007669"/>
    <property type="project" value="TreeGrafter"/>
</dbReference>
<evidence type="ECO:0000256" key="1">
    <source>
        <dbReference type="ARBA" id="ARBA00004141"/>
    </source>
</evidence>
<accession>A0A4Q9Z137</accession>
<keyword evidence="8" id="KW-1185">Reference proteome</keyword>
<dbReference type="SUPFAM" id="SSF103473">
    <property type="entry name" value="MFS general substrate transporter"/>
    <property type="match status" value="1"/>
</dbReference>
<organism evidence="7 8">
    <name type="scientific">Flavobacterium silvisoli</name>
    <dbReference type="NCBI Taxonomy" id="2529433"/>
    <lineage>
        <taxon>Bacteria</taxon>
        <taxon>Pseudomonadati</taxon>
        <taxon>Bacteroidota</taxon>
        <taxon>Flavobacteriia</taxon>
        <taxon>Flavobacteriales</taxon>
        <taxon>Flavobacteriaceae</taxon>
        <taxon>Flavobacterium</taxon>
    </lineage>
</organism>
<dbReference type="OrthoDB" id="9774156at2"/>
<feature type="transmembrane region" description="Helical" evidence="5">
    <location>
        <begin position="12"/>
        <end position="37"/>
    </location>
</feature>
<evidence type="ECO:0000259" key="6">
    <source>
        <dbReference type="PROSITE" id="PS50850"/>
    </source>
</evidence>
<feature type="transmembrane region" description="Helical" evidence="5">
    <location>
        <begin position="111"/>
        <end position="135"/>
    </location>
</feature>
<feature type="transmembrane region" description="Helical" evidence="5">
    <location>
        <begin position="173"/>
        <end position="194"/>
    </location>
</feature>
<reference evidence="7 8" key="1">
    <citation type="submission" date="2019-02" db="EMBL/GenBank/DDBJ databases">
        <title>Flavobacterium sp. RD-2-33 isolated from forest soil.</title>
        <authorList>
            <person name="Chaudhary D.K."/>
        </authorList>
    </citation>
    <scope>NUCLEOTIDE SEQUENCE [LARGE SCALE GENOMIC DNA]</scope>
    <source>
        <strain evidence="7 8">RD-2-33</strain>
    </source>
</reference>
<name>A0A4Q9Z137_9FLAO</name>
<keyword evidence="4 5" id="KW-0472">Membrane</keyword>
<dbReference type="EMBL" id="SJPE01000005">
    <property type="protein sequence ID" value="TBX69947.1"/>
    <property type="molecule type" value="Genomic_DNA"/>
</dbReference>
<feature type="transmembrane region" description="Helical" evidence="5">
    <location>
        <begin position="82"/>
        <end position="105"/>
    </location>
</feature>
<evidence type="ECO:0000256" key="2">
    <source>
        <dbReference type="ARBA" id="ARBA00022692"/>
    </source>
</evidence>
<comment type="caution">
    <text evidence="7">The sequence shown here is derived from an EMBL/GenBank/DDBJ whole genome shotgun (WGS) entry which is preliminary data.</text>
</comment>
<dbReference type="Gene3D" id="1.20.1250.20">
    <property type="entry name" value="MFS general substrate transporter like domains"/>
    <property type="match status" value="2"/>
</dbReference>
<gene>
    <name evidence="7" type="ORF">EZL74_05890</name>
</gene>
<dbReference type="PANTHER" id="PTHR23508">
    <property type="entry name" value="CARBOXYLIC ACID TRANSPORTER PROTEIN HOMOLOG"/>
    <property type="match status" value="1"/>
</dbReference>
<dbReference type="InterPro" id="IPR011701">
    <property type="entry name" value="MFS"/>
</dbReference>
<keyword evidence="2 5" id="KW-0812">Transmembrane</keyword>
<protein>
    <submittedName>
        <fullName evidence="7">MFS transporter</fullName>
    </submittedName>
</protein>
<dbReference type="AlphaFoldDB" id="A0A4Q9Z137"/>
<evidence type="ECO:0000256" key="3">
    <source>
        <dbReference type="ARBA" id="ARBA00022989"/>
    </source>
</evidence>
<dbReference type="PROSITE" id="PS50850">
    <property type="entry name" value="MFS"/>
    <property type="match status" value="1"/>
</dbReference>
<feature type="transmembrane region" description="Helical" evidence="5">
    <location>
        <begin position="293"/>
        <end position="312"/>
    </location>
</feature>
<feature type="transmembrane region" description="Helical" evidence="5">
    <location>
        <begin position="230"/>
        <end position="252"/>
    </location>
</feature>
<proteinExistence type="predicted"/>
<comment type="subcellular location">
    <subcellularLocation>
        <location evidence="1">Membrane</location>
        <topology evidence="1">Multi-pass membrane protein</topology>
    </subcellularLocation>
</comment>
<feature type="transmembrane region" description="Helical" evidence="5">
    <location>
        <begin position="57"/>
        <end position="75"/>
    </location>
</feature>
<evidence type="ECO:0000313" key="7">
    <source>
        <dbReference type="EMBL" id="TBX69947.1"/>
    </source>
</evidence>
<feature type="domain" description="Major facilitator superfamily (MFS) profile" evidence="6">
    <location>
        <begin position="17"/>
        <end position="414"/>
    </location>
</feature>
<keyword evidence="3 5" id="KW-1133">Transmembrane helix</keyword>
<dbReference type="InterPro" id="IPR036259">
    <property type="entry name" value="MFS_trans_sf"/>
</dbReference>
<dbReference type="RefSeq" id="WP_131475676.1">
    <property type="nucleotide sequence ID" value="NZ_SJPE01000005.1"/>
</dbReference>
<feature type="transmembrane region" description="Helical" evidence="5">
    <location>
        <begin position="319"/>
        <end position="341"/>
    </location>
</feature>
<dbReference type="PANTHER" id="PTHR23508:SF10">
    <property type="entry name" value="CARBOXYLIC ACID TRANSPORTER PROTEIN HOMOLOG"/>
    <property type="match status" value="1"/>
</dbReference>